<evidence type="ECO:0000313" key="19">
    <source>
        <dbReference type="Proteomes" id="UP000468766"/>
    </source>
</evidence>
<evidence type="ECO:0000259" key="16">
    <source>
        <dbReference type="Pfam" id="PF00425"/>
    </source>
</evidence>
<dbReference type="GO" id="GO:0046872">
    <property type="term" value="F:metal ion binding"/>
    <property type="evidence" value="ECO:0007669"/>
    <property type="project" value="UniProtKB-KW"/>
</dbReference>
<dbReference type="InterPro" id="IPR006805">
    <property type="entry name" value="Anth_synth_I_N"/>
</dbReference>
<dbReference type="SUPFAM" id="SSF56322">
    <property type="entry name" value="ADC synthase"/>
    <property type="match status" value="1"/>
</dbReference>
<keyword evidence="19" id="KW-1185">Reference proteome</keyword>
<evidence type="ECO:0000256" key="7">
    <source>
        <dbReference type="ARBA" id="ARBA00022605"/>
    </source>
</evidence>
<dbReference type="InterPro" id="IPR005256">
    <property type="entry name" value="Anth_synth_I_PabB"/>
</dbReference>
<dbReference type="Proteomes" id="UP000468766">
    <property type="component" value="Unassembled WGS sequence"/>
</dbReference>
<dbReference type="UniPathway" id="UPA00035">
    <property type="reaction ID" value="UER00040"/>
</dbReference>
<protein>
    <recommendedName>
        <fullName evidence="6 15">Anthranilate synthase component 1</fullName>
        <ecNumber evidence="5 15">4.1.3.27</ecNumber>
    </recommendedName>
</protein>
<dbReference type="EC" id="4.1.3.27" evidence="5 15"/>
<dbReference type="OrthoDB" id="9803598at2"/>
<sequence>MISNQEFVELSKKYRYVPMHSTFSADLDTPITFFHKLTGDGLGYLLESVERGTVLGRYSFVGADPMAFFTWPPGDKAKAKESTIEQKDPLAELKHWLEQLQVAPLSSEGELPRFYGGAVGYFAYDLIRYYERLPEKAVDDRSLPEANLMVTRYTLVIDHLRHKATLVYLAEAGDEEAYQYGKKQLQERLQILQAQMQQATFEKAIQFAEGAGIDNSAMTSTFDQESFCQAVEKCKEYIADGDIFQVVLSQRFSRPLRVHPFNIYRSLRSLNPSPYLFYLNLPGLTMAGSSPELLVRAEGTELETHPIAGTRRRGKDEEADALLSEDLLNDPKERAEHLMLVDLGRNDIGRVSEMGTVKVDRFMEVEKYSHVIHLVSKVTGQLASDKTGLDALASVMPAGTLSGAPKVRAMEIIDELEPVRRGPYGGAVGYLGFDGNLDSCITIRTMVMHNGRVDIQVGAGIVADSVPISEYEETMNKARALLEALDRAEGEFL</sequence>
<gene>
    <name evidence="15 18" type="primary">trpE</name>
    <name evidence="18" type="ORF">F9B85_02895</name>
</gene>
<accession>A0A6I0F6W2</accession>
<dbReference type="RefSeq" id="WP_151618421.1">
    <property type="nucleotide sequence ID" value="NZ_WBXO01000001.1"/>
</dbReference>
<reference evidence="18 19" key="1">
    <citation type="submission" date="2019-10" db="EMBL/GenBank/DDBJ databases">
        <title>Whole-genome sequence of the extremophile Heliorestis acidaminivorans DSM 24790.</title>
        <authorList>
            <person name="Kyndt J.A."/>
            <person name="Meyer T.E."/>
        </authorList>
    </citation>
    <scope>NUCLEOTIDE SEQUENCE [LARGE SCALE GENOMIC DNA]</scope>
    <source>
        <strain evidence="18 19">DSM 24790</strain>
    </source>
</reference>
<evidence type="ECO:0000256" key="9">
    <source>
        <dbReference type="ARBA" id="ARBA00022822"/>
    </source>
</evidence>
<comment type="pathway">
    <text evidence="2 15">Amino-acid biosynthesis; L-tryptophan biosynthesis; L-tryptophan from chorismate: step 1/5.</text>
</comment>
<dbReference type="AlphaFoldDB" id="A0A6I0F6W2"/>
<proteinExistence type="inferred from homology"/>
<keyword evidence="12 15" id="KW-0456">Lyase</keyword>
<evidence type="ECO:0000256" key="14">
    <source>
        <dbReference type="ARBA" id="ARBA00047683"/>
    </source>
</evidence>
<evidence type="ECO:0000256" key="15">
    <source>
        <dbReference type="RuleBase" id="RU364045"/>
    </source>
</evidence>
<dbReference type="InterPro" id="IPR019999">
    <property type="entry name" value="Anth_synth_I-like"/>
</dbReference>
<comment type="subunit">
    <text evidence="4 15">Heterotetramer consisting of two non-identical subunits: a beta subunit (TrpG) and a large alpha subunit (TrpE).</text>
</comment>
<evidence type="ECO:0000256" key="6">
    <source>
        <dbReference type="ARBA" id="ARBA00020653"/>
    </source>
</evidence>
<evidence type="ECO:0000256" key="1">
    <source>
        <dbReference type="ARBA" id="ARBA00001946"/>
    </source>
</evidence>
<comment type="caution">
    <text evidence="18">The sequence shown here is derived from an EMBL/GenBank/DDBJ whole genome shotgun (WGS) entry which is preliminary data.</text>
</comment>
<dbReference type="NCBIfam" id="TIGR00564">
    <property type="entry name" value="trpE_most"/>
    <property type="match status" value="1"/>
</dbReference>
<dbReference type="Pfam" id="PF00425">
    <property type="entry name" value="Chorismate_bind"/>
    <property type="match status" value="1"/>
</dbReference>
<evidence type="ECO:0000259" key="17">
    <source>
        <dbReference type="Pfam" id="PF04715"/>
    </source>
</evidence>
<dbReference type="PRINTS" id="PR00095">
    <property type="entry name" value="ANTSNTHASEI"/>
</dbReference>
<evidence type="ECO:0000256" key="4">
    <source>
        <dbReference type="ARBA" id="ARBA00011575"/>
    </source>
</evidence>
<dbReference type="PANTHER" id="PTHR11236:SF48">
    <property type="entry name" value="ISOCHORISMATE SYNTHASE MENF"/>
    <property type="match status" value="1"/>
</dbReference>
<organism evidence="18 19">
    <name type="scientific">Heliorestis acidaminivorans</name>
    <dbReference type="NCBI Taxonomy" id="553427"/>
    <lineage>
        <taxon>Bacteria</taxon>
        <taxon>Bacillati</taxon>
        <taxon>Bacillota</taxon>
        <taxon>Clostridia</taxon>
        <taxon>Eubacteriales</taxon>
        <taxon>Heliobacteriaceae</taxon>
        <taxon>Heliorestis</taxon>
    </lineage>
</organism>
<evidence type="ECO:0000313" key="18">
    <source>
        <dbReference type="EMBL" id="KAB2954712.1"/>
    </source>
</evidence>
<dbReference type="GO" id="GO:0004049">
    <property type="term" value="F:anthranilate synthase activity"/>
    <property type="evidence" value="ECO:0007669"/>
    <property type="project" value="UniProtKB-EC"/>
</dbReference>
<keyword evidence="10 15" id="KW-0460">Magnesium</keyword>
<keyword evidence="7 15" id="KW-0028">Amino-acid biosynthesis</keyword>
<keyword evidence="8 15" id="KW-0479">Metal-binding</keyword>
<evidence type="ECO:0000256" key="3">
    <source>
        <dbReference type="ARBA" id="ARBA00009562"/>
    </source>
</evidence>
<dbReference type="PANTHER" id="PTHR11236">
    <property type="entry name" value="AMINOBENZOATE/ANTHRANILATE SYNTHASE"/>
    <property type="match status" value="1"/>
</dbReference>
<comment type="similarity">
    <text evidence="3 15">Belongs to the anthranilate synthase component I family.</text>
</comment>
<comment type="cofactor">
    <cofactor evidence="1 15">
        <name>Mg(2+)</name>
        <dbReference type="ChEBI" id="CHEBI:18420"/>
    </cofactor>
</comment>
<evidence type="ECO:0000256" key="13">
    <source>
        <dbReference type="ARBA" id="ARBA00025634"/>
    </source>
</evidence>
<dbReference type="EMBL" id="WBXO01000001">
    <property type="protein sequence ID" value="KAB2954712.1"/>
    <property type="molecule type" value="Genomic_DNA"/>
</dbReference>
<evidence type="ECO:0000256" key="12">
    <source>
        <dbReference type="ARBA" id="ARBA00023239"/>
    </source>
</evidence>
<evidence type="ECO:0000256" key="10">
    <source>
        <dbReference type="ARBA" id="ARBA00022842"/>
    </source>
</evidence>
<dbReference type="GO" id="GO:0000162">
    <property type="term" value="P:L-tryptophan biosynthetic process"/>
    <property type="evidence" value="ECO:0007669"/>
    <property type="project" value="UniProtKB-UniPathway"/>
</dbReference>
<keyword evidence="9 15" id="KW-0822">Tryptophan biosynthesis</keyword>
<evidence type="ECO:0000256" key="5">
    <source>
        <dbReference type="ARBA" id="ARBA00012266"/>
    </source>
</evidence>
<evidence type="ECO:0000256" key="2">
    <source>
        <dbReference type="ARBA" id="ARBA00004873"/>
    </source>
</evidence>
<dbReference type="InterPro" id="IPR005801">
    <property type="entry name" value="ADC_synthase"/>
</dbReference>
<name>A0A6I0F6W2_9FIRM</name>
<keyword evidence="11 15" id="KW-0057">Aromatic amino acid biosynthesis</keyword>
<evidence type="ECO:0000256" key="8">
    <source>
        <dbReference type="ARBA" id="ARBA00022723"/>
    </source>
</evidence>
<evidence type="ECO:0000256" key="11">
    <source>
        <dbReference type="ARBA" id="ARBA00023141"/>
    </source>
</evidence>
<dbReference type="InterPro" id="IPR015890">
    <property type="entry name" value="Chorismate_C"/>
</dbReference>
<feature type="domain" description="Anthranilate synthase component I N-terminal" evidence="17">
    <location>
        <begin position="26"/>
        <end position="166"/>
    </location>
</feature>
<comment type="function">
    <text evidence="13 15">Part of a heterotetrameric complex that catalyzes the two-step biosynthesis of anthranilate, an intermediate in the biosynthesis of L-tryptophan. In the first step, the glutamine-binding beta subunit (TrpG) of anthranilate synthase (AS) provides the glutamine amidotransferase activity which generates ammonia as a substrate that, along with chorismate, is used in the second step, catalyzed by the large alpha subunit of AS (TrpE) to produce anthranilate. In the absence of TrpG, TrpE can synthesize anthranilate directly from chorismate and high concentrations of ammonia.</text>
</comment>
<feature type="domain" description="Chorismate-utilising enzyme C-terminal" evidence="16">
    <location>
        <begin position="224"/>
        <end position="477"/>
    </location>
</feature>
<dbReference type="Gene3D" id="3.60.120.10">
    <property type="entry name" value="Anthranilate synthase"/>
    <property type="match status" value="1"/>
</dbReference>
<comment type="catalytic activity">
    <reaction evidence="14 15">
        <text>chorismate + L-glutamine = anthranilate + pyruvate + L-glutamate + H(+)</text>
        <dbReference type="Rhea" id="RHEA:21732"/>
        <dbReference type="ChEBI" id="CHEBI:15361"/>
        <dbReference type="ChEBI" id="CHEBI:15378"/>
        <dbReference type="ChEBI" id="CHEBI:16567"/>
        <dbReference type="ChEBI" id="CHEBI:29748"/>
        <dbReference type="ChEBI" id="CHEBI:29985"/>
        <dbReference type="ChEBI" id="CHEBI:58359"/>
        <dbReference type="EC" id="4.1.3.27"/>
    </reaction>
</comment>
<dbReference type="Pfam" id="PF04715">
    <property type="entry name" value="Anth_synt_I_N"/>
    <property type="match status" value="1"/>
</dbReference>